<dbReference type="PANTHER" id="PTHR24359">
    <property type="entry name" value="SERINE/THREONINE-PROTEIN KINASE SBK1"/>
    <property type="match status" value="1"/>
</dbReference>
<dbReference type="InterPro" id="IPR027417">
    <property type="entry name" value="P-loop_NTPase"/>
</dbReference>
<proteinExistence type="predicted"/>
<organism evidence="2 3">
    <name type="scientific">Chrysophaeum taylorii</name>
    <dbReference type="NCBI Taxonomy" id="2483200"/>
    <lineage>
        <taxon>Eukaryota</taxon>
        <taxon>Sar</taxon>
        <taxon>Stramenopiles</taxon>
        <taxon>Ochrophyta</taxon>
        <taxon>Pelagophyceae</taxon>
        <taxon>Pelagomonadales</taxon>
        <taxon>Pelagomonadaceae</taxon>
        <taxon>Chrysophaeum</taxon>
    </lineage>
</organism>
<name>A0AAD7UK56_9STRA</name>
<dbReference type="Pfam" id="PF00069">
    <property type="entry name" value="Pkinase"/>
    <property type="match status" value="1"/>
</dbReference>
<protein>
    <recommendedName>
        <fullName evidence="1">Protein kinase domain-containing protein</fullName>
    </recommendedName>
</protein>
<dbReference type="PROSITE" id="PS50011">
    <property type="entry name" value="PROTEIN_KINASE_DOM"/>
    <property type="match status" value="1"/>
</dbReference>
<dbReference type="GO" id="GO:0005524">
    <property type="term" value="F:ATP binding"/>
    <property type="evidence" value="ECO:0007669"/>
    <property type="project" value="InterPro"/>
</dbReference>
<evidence type="ECO:0000259" key="1">
    <source>
        <dbReference type="PROSITE" id="PS50011"/>
    </source>
</evidence>
<accession>A0AAD7UK56</accession>
<dbReference type="InterPro" id="IPR000719">
    <property type="entry name" value="Prot_kinase_dom"/>
</dbReference>
<evidence type="ECO:0000313" key="3">
    <source>
        <dbReference type="Proteomes" id="UP001230188"/>
    </source>
</evidence>
<dbReference type="SUPFAM" id="SSF56112">
    <property type="entry name" value="Protein kinase-like (PK-like)"/>
    <property type="match status" value="1"/>
</dbReference>
<keyword evidence="3" id="KW-1185">Reference proteome</keyword>
<sequence length="642" mass="68306">MKCVSSDKLRGASGAARNHNIEEEIRLCREALLMAEPGTHPHIVSLHYCAVSSSNAEFLLFMTLVDGARDLERLVSSGDLHDDGDARVVRASIVSILPQLASALAFCHSRGVLHQDVKLENILVDTEGRAYLGDFGLARHGDGVGTLLRAPLEGCTPTYASPEVVAALDISSGRARGVARSVSPAETDIWAFGVVTLLLYHADEEPFPGLRTALESIGSLECPAAANGGDVAECCSLIACAHLRAGSCEEAPLACDRALSHDAEHGGVLFAKAEATYRHNSSDSLFVDVVHQARLYDAKLFPAPRAEKGAVACLEAAKDDADSAYDPVTNDRVSVSEYRVSGGAAVRSTTADYYSSVRGALADVVHTGEAVEAAMRTGHVVIEGDAGSGKGWILRAVVVAPCNKQLHSASGESSESELMLPMTISLSSIDDPESDWVGRVINDVRDGSDALRPARIDGRLPLCLDGLDEVAPTTRPSLVEKIVEYAQGCALTVITSRPAARNIDDLAPHGFTFLSIAQVDRGRVETLTGITPDIASLVETPLALRLALLALSPTGGLQTPSVLRDRSDLFRIADDRFMARAVAPMRQDGTLTLARDVLQECGSSEVREVFERLALVAHQDRRTLFQRGDIEGLGSPRLAAAV</sequence>
<evidence type="ECO:0000313" key="2">
    <source>
        <dbReference type="EMBL" id="KAJ8607556.1"/>
    </source>
</evidence>
<dbReference type="InterPro" id="IPR008271">
    <property type="entry name" value="Ser/Thr_kinase_AS"/>
</dbReference>
<dbReference type="PANTHER" id="PTHR24359:SF1">
    <property type="entry name" value="INHIBITOR OF NUCLEAR FACTOR KAPPA-B KINASE EPSILON SUBUNIT HOMOLOG 1-RELATED"/>
    <property type="match status" value="1"/>
</dbReference>
<dbReference type="EMBL" id="JAQMWT010000207">
    <property type="protein sequence ID" value="KAJ8607556.1"/>
    <property type="molecule type" value="Genomic_DNA"/>
</dbReference>
<feature type="domain" description="Protein kinase" evidence="1">
    <location>
        <begin position="1"/>
        <end position="294"/>
    </location>
</feature>
<comment type="caution">
    <text evidence="2">The sequence shown here is derived from an EMBL/GenBank/DDBJ whole genome shotgun (WGS) entry which is preliminary data.</text>
</comment>
<gene>
    <name evidence="2" type="ORF">CTAYLR_010792</name>
</gene>
<dbReference type="PROSITE" id="PS00108">
    <property type="entry name" value="PROTEIN_KINASE_ST"/>
    <property type="match status" value="1"/>
</dbReference>
<dbReference type="SMART" id="SM00220">
    <property type="entry name" value="S_TKc"/>
    <property type="match status" value="1"/>
</dbReference>
<dbReference type="Proteomes" id="UP001230188">
    <property type="component" value="Unassembled WGS sequence"/>
</dbReference>
<dbReference type="Gene3D" id="1.10.510.10">
    <property type="entry name" value="Transferase(Phosphotransferase) domain 1"/>
    <property type="match status" value="1"/>
</dbReference>
<dbReference type="GO" id="GO:0004674">
    <property type="term" value="F:protein serine/threonine kinase activity"/>
    <property type="evidence" value="ECO:0007669"/>
    <property type="project" value="TreeGrafter"/>
</dbReference>
<reference evidence="2" key="1">
    <citation type="submission" date="2023-01" db="EMBL/GenBank/DDBJ databases">
        <title>Metagenome sequencing of chrysophaentin producing Chrysophaeum taylorii.</title>
        <authorList>
            <person name="Davison J."/>
            <person name="Bewley C."/>
        </authorList>
    </citation>
    <scope>NUCLEOTIDE SEQUENCE</scope>
    <source>
        <strain evidence="2">NIES-1699</strain>
    </source>
</reference>
<dbReference type="Gene3D" id="3.40.50.300">
    <property type="entry name" value="P-loop containing nucleotide triphosphate hydrolases"/>
    <property type="match status" value="1"/>
</dbReference>
<dbReference type="InterPro" id="IPR011009">
    <property type="entry name" value="Kinase-like_dom_sf"/>
</dbReference>
<dbReference type="AlphaFoldDB" id="A0AAD7UK56"/>